<evidence type="ECO:0000256" key="13">
    <source>
        <dbReference type="PROSITE-ProRule" id="PRU01023"/>
    </source>
</evidence>
<dbReference type="Gene3D" id="3.40.50.150">
    <property type="entry name" value="Vaccinia Virus protein VP39"/>
    <property type="match status" value="1"/>
</dbReference>
<dbReference type="PANTHER" id="PTHR22807">
    <property type="entry name" value="NOP2 YEAST -RELATED NOL1/NOP2/FMU SUN DOMAIN-CONTAINING"/>
    <property type="match status" value="1"/>
</dbReference>
<reference evidence="15" key="2">
    <citation type="journal article" date="2023" name="Curr. Microbiol.">
        <title>Granulicatella seriolae sp. nov., a Novel Facultative Anaerobe Isolated from Yellowtail Marine Fish.</title>
        <authorList>
            <person name="Lee M."/>
            <person name="Choi Y.J."/>
            <person name="Farooq A."/>
            <person name="Jeong J.B."/>
            <person name="Jung M.Y."/>
        </authorList>
    </citation>
    <scope>NUCLEOTIDE SEQUENCE</scope>
    <source>
        <strain evidence="15">S8</strain>
    </source>
</reference>
<dbReference type="InterPro" id="IPR035926">
    <property type="entry name" value="NusB-like_sf"/>
</dbReference>
<feature type="binding site" evidence="13">
    <location>
        <begin position="255"/>
        <end position="261"/>
    </location>
    <ligand>
        <name>S-adenosyl-L-methionine</name>
        <dbReference type="ChEBI" id="CHEBI:59789"/>
    </ligand>
</feature>
<evidence type="ECO:0000256" key="2">
    <source>
        <dbReference type="ARBA" id="ARBA00004496"/>
    </source>
</evidence>
<keyword evidence="16" id="KW-1185">Reference proteome</keyword>
<evidence type="ECO:0000256" key="10">
    <source>
        <dbReference type="ARBA" id="ARBA00030399"/>
    </source>
</evidence>
<dbReference type="PROSITE" id="PS51686">
    <property type="entry name" value="SAM_MT_RSMB_NOP"/>
    <property type="match status" value="1"/>
</dbReference>
<dbReference type="InterPro" id="IPR054728">
    <property type="entry name" value="RsmB-like_ferredoxin"/>
</dbReference>
<keyword evidence="8 13" id="KW-0949">S-adenosyl-L-methionine</keyword>
<name>A0ABT1WMH7_9LACT</name>
<dbReference type="InterPro" id="IPR006027">
    <property type="entry name" value="NusB_RsmB_TIM44"/>
</dbReference>
<dbReference type="GO" id="GO:0032259">
    <property type="term" value="P:methylation"/>
    <property type="evidence" value="ECO:0007669"/>
    <property type="project" value="UniProtKB-KW"/>
</dbReference>
<comment type="function">
    <text evidence="1">Specifically methylates the cytosine at position 967 (m5C967) of 16S rRNA.</text>
</comment>
<feature type="binding site" evidence="13">
    <location>
        <position position="328"/>
    </location>
    <ligand>
        <name>S-adenosyl-L-methionine</name>
        <dbReference type="ChEBI" id="CHEBI:59789"/>
    </ligand>
</feature>
<dbReference type="Proteomes" id="UP001059480">
    <property type="component" value="Unassembled WGS sequence"/>
</dbReference>
<organism evidence="15 16">
    <name type="scientific">Granulicatella seriolae</name>
    <dbReference type="NCBI Taxonomy" id="2967226"/>
    <lineage>
        <taxon>Bacteria</taxon>
        <taxon>Bacillati</taxon>
        <taxon>Bacillota</taxon>
        <taxon>Bacilli</taxon>
        <taxon>Lactobacillales</taxon>
        <taxon>Carnobacteriaceae</taxon>
        <taxon>Granulicatella</taxon>
    </lineage>
</organism>
<evidence type="ECO:0000256" key="6">
    <source>
        <dbReference type="ARBA" id="ARBA00022603"/>
    </source>
</evidence>
<protein>
    <recommendedName>
        <fullName evidence="3">16S rRNA (cytosine(967)-C(5))-methyltransferase</fullName>
        <ecNumber evidence="3">2.1.1.176</ecNumber>
    </recommendedName>
    <alternativeName>
        <fullName evidence="10">16S rRNA m5C967 methyltransferase</fullName>
    </alternativeName>
    <alternativeName>
        <fullName evidence="11">rRNA (cytosine-C(5)-)-methyltransferase RsmB</fullName>
    </alternativeName>
</protein>
<dbReference type="NCBIfam" id="TIGR00563">
    <property type="entry name" value="rsmB"/>
    <property type="match status" value="1"/>
</dbReference>
<keyword evidence="4" id="KW-0963">Cytoplasm</keyword>
<evidence type="ECO:0000256" key="5">
    <source>
        <dbReference type="ARBA" id="ARBA00022552"/>
    </source>
</evidence>
<dbReference type="InterPro" id="IPR023267">
    <property type="entry name" value="RCMT"/>
</dbReference>
<feature type="domain" description="SAM-dependent MTase RsmB/NOP-type" evidence="14">
    <location>
        <begin position="166"/>
        <end position="443"/>
    </location>
</feature>
<evidence type="ECO:0000256" key="8">
    <source>
        <dbReference type="ARBA" id="ARBA00022691"/>
    </source>
</evidence>
<evidence type="ECO:0000256" key="11">
    <source>
        <dbReference type="ARBA" id="ARBA00031088"/>
    </source>
</evidence>
<evidence type="ECO:0000256" key="9">
    <source>
        <dbReference type="ARBA" id="ARBA00022884"/>
    </source>
</evidence>
<evidence type="ECO:0000256" key="1">
    <source>
        <dbReference type="ARBA" id="ARBA00002724"/>
    </source>
</evidence>
<evidence type="ECO:0000313" key="15">
    <source>
        <dbReference type="EMBL" id="MCQ9209726.1"/>
    </source>
</evidence>
<reference evidence="15" key="3">
    <citation type="journal article" date="2023" name="Microbiol. Resour. Announc.">
        <title>Draft Genome Sequence of Granulicatella sp. Strain S8, Isolated from a Marine Fish, Seriola quinqueradiata.</title>
        <authorList>
            <person name="Lee M."/>
            <person name="Farooq A."/>
            <person name="Jeong J.B."/>
            <person name="Jung M.Y."/>
        </authorList>
    </citation>
    <scope>NUCLEOTIDE SEQUENCE</scope>
    <source>
        <strain evidence="15">S8</strain>
    </source>
</reference>
<dbReference type="EC" id="2.1.1.176" evidence="3"/>
<dbReference type="SUPFAM" id="SSF53335">
    <property type="entry name" value="S-adenosyl-L-methionine-dependent methyltransferases"/>
    <property type="match status" value="1"/>
</dbReference>
<sequence>MDKVRLAAMEIVEEIDKGGAYSTILFNRRVKELGLDDLDRGLMTELVYGTLQRKLTLDYYMQPYVKGKLQSWVRNLLRTAFYQLIYLDRIPDHAVLFETVEIAKKRGHKGLGNLVNGILRAFLRNPRPKLEEIEPVNQGLSIQYSMPVWLVDRFLEDYGLDKTEAILSSLLNPPFMAARIQDLSESREQVIADLEAEGFKAWPSEVYDRGIRIASRSVVTSKLFEQGRITIQDESSMLVAALGAIEPQDLVLDACAAPGGKTTHMASFISEEKNGKIIALDIHKHKVKLIEENAERLHVNQNIQAQVLDARKAYEIFEPQSFDKIFVDAPCSGLGLMRRKPDIKYSKKAEDITKLQDIQVEILNSLADLVKKGGRLIYSTCTLTSEENSRTVSRFLQAHPDFTIEPIIEWPHLEKCIQADGSIQLLPQDFGTDGFYICRLKRRD</sequence>
<comment type="similarity">
    <text evidence="13">Belongs to the class I-like SAM-binding methyltransferase superfamily. RsmB/NOP family.</text>
</comment>
<dbReference type="CDD" id="cd02440">
    <property type="entry name" value="AdoMet_MTases"/>
    <property type="match status" value="1"/>
</dbReference>
<keyword evidence="7 13" id="KW-0808">Transferase</keyword>
<keyword evidence="5" id="KW-0698">rRNA processing</keyword>
<evidence type="ECO:0000256" key="4">
    <source>
        <dbReference type="ARBA" id="ARBA00022490"/>
    </source>
</evidence>
<evidence type="ECO:0000256" key="7">
    <source>
        <dbReference type="ARBA" id="ARBA00022679"/>
    </source>
</evidence>
<accession>A0ABT1WMH7</accession>
<dbReference type="GO" id="GO:0008168">
    <property type="term" value="F:methyltransferase activity"/>
    <property type="evidence" value="ECO:0007669"/>
    <property type="project" value="UniProtKB-KW"/>
</dbReference>
<dbReference type="InterPro" id="IPR049560">
    <property type="entry name" value="MeTrfase_RsmB-F_NOP2_cat"/>
</dbReference>
<dbReference type="Pfam" id="PF22458">
    <property type="entry name" value="RsmF-B_ferredox"/>
    <property type="match status" value="1"/>
</dbReference>
<proteinExistence type="inferred from homology"/>
<dbReference type="Pfam" id="PF01189">
    <property type="entry name" value="Methyltr_RsmB-F"/>
    <property type="match status" value="1"/>
</dbReference>
<evidence type="ECO:0000256" key="12">
    <source>
        <dbReference type="ARBA" id="ARBA00047283"/>
    </source>
</evidence>
<feature type="binding site" evidence="13">
    <location>
        <position position="309"/>
    </location>
    <ligand>
        <name>S-adenosyl-L-methionine</name>
        <dbReference type="ChEBI" id="CHEBI:59789"/>
    </ligand>
</feature>
<dbReference type="EMBL" id="JANHNZ010000003">
    <property type="protein sequence ID" value="MCQ9209726.1"/>
    <property type="molecule type" value="Genomic_DNA"/>
</dbReference>
<dbReference type="PANTHER" id="PTHR22807:SF53">
    <property type="entry name" value="RIBOSOMAL RNA SMALL SUBUNIT METHYLTRANSFERASE B-RELATED"/>
    <property type="match status" value="1"/>
</dbReference>
<evidence type="ECO:0000256" key="3">
    <source>
        <dbReference type="ARBA" id="ARBA00012140"/>
    </source>
</evidence>
<evidence type="ECO:0000313" key="16">
    <source>
        <dbReference type="Proteomes" id="UP001059480"/>
    </source>
</evidence>
<comment type="subcellular location">
    <subcellularLocation>
        <location evidence="2">Cytoplasm</location>
    </subcellularLocation>
</comment>
<dbReference type="PRINTS" id="PR02008">
    <property type="entry name" value="RCMTFAMILY"/>
</dbReference>
<keyword evidence="9 13" id="KW-0694">RNA-binding</keyword>
<dbReference type="InterPro" id="IPR004573">
    <property type="entry name" value="rRNA_ssu_MeTfrase_B"/>
</dbReference>
<comment type="caution">
    <text evidence="15">The sequence shown here is derived from an EMBL/GenBank/DDBJ whole genome shotgun (WGS) entry which is preliminary data.</text>
</comment>
<reference evidence="15" key="1">
    <citation type="submission" date="2022-07" db="EMBL/GenBank/DDBJ databases">
        <authorList>
            <person name="Jung M.-Y."/>
            <person name="Lee M."/>
        </authorList>
    </citation>
    <scope>NUCLEOTIDE SEQUENCE</scope>
    <source>
        <strain evidence="15">S8</strain>
    </source>
</reference>
<feature type="active site" description="Nucleophile" evidence="13">
    <location>
        <position position="381"/>
    </location>
</feature>
<dbReference type="NCBIfam" id="NF011494">
    <property type="entry name" value="PRK14902.1"/>
    <property type="match status" value="1"/>
</dbReference>
<dbReference type="Gene3D" id="1.10.940.10">
    <property type="entry name" value="NusB-like"/>
    <property type="match status" value="1"/>
</dbReference>
<dbReference type="Gene3D" id="3.30.70.1170">
    <property type="entry name" value="Sun protein, domain 3"/>
    <property type="match status" value="1"/>
</dbReference>
<dbReference type="SUPFAM" id="SSF48013">
    <property type="entry name" value="NusB-like"/>
    <property type="match status" value="1"/>
</dbReference>
<gene>
    <name evidence="15" type="primary">rsmB</name>
    <name evidence="15" type="ORF">NPA36_04100</name>
</gene>
<dbReference type="RefSeq" id="WP_256944840.1">
    <property type="nucleotide sequence ID" value="NZ_JANHNZ010000003.1"/>
</dbReference>
<dbReference type="InterPro" id="IPR029063">
    <property type="entry name" value="SAM-dependent_MTases_sf"/>
</dbReference>
<keyword evidence="6 13" id="KW-0489">Methyltransferase</keyword>
<feature type="binding site" evidence="13">
    <location>
        <position position="281"/>
    </location>
    <ligand>
        <name>S-adenosyl-L-methionine</name>
        <dbReference type="ChEBI" id="CHEBI:59789"/>
    </ligand>
</feature>
<comment type="catalytic activity">
    <reaction evidence="12">
        <text>cytidine(967) in 16S rRNA + S-adenosyl-L-methionine = 5-methylcytidine(967) in 16S rRNA + S-adenosyl-L-homocysteine + H(+)</text>
        <dbReference type="Rhea" id="RHEA:42748"/>
        <dbReference type="Rhea" id="RHEA-COMP:10219"/>
        <dbReference type="Rhea" id="RHEA-COMP:10220"/>
        <dbReference type="ChEBI" id="CHEBI:15378"/>
        <dbReference type="ChEBI" id="CHEBI:57856"/>
        <dbReference type="ChEBI" id="CHEBI:59789"/>
        <dbReference type="ChEBI" id="CHEBI:74483"/>
        <dbReference type="ChEBI" id="CHEBI:82748"/>
        <dbReference type="EC" id="2.1.1.176"/>
    </reaction>
</comment>
<dbReference type="Pfam" id="PF01029">
    <property type="entry name" value="NusB"/>
    <property type="match status" value="1"/>
</dbReference>
<dbReference type="InterPro" id="IPR001678">
    <property type="entry name" value="MeTrfase_RsmB-F_NOP2_dom"/>
</dbReference>
<evidence type="ECO:0000259" key="14">
    <source>
        <dbReference type="PROSITE" id="PS51686"/>
    </source>
</evidence>